<organism evidence="3 4">
    <name type="scientific">Succiniclasticum ruminis</name>
    <dbReference type="NCBI Taxonomy" id="40841"/>
    <lineage>
        <taxon>Bacteria</taxon>
        <taxon>Bacillati</taxon>
        <taxon>Bacillota</taxon>
        <taxon>Negativicutes</taxon>
        <taxon>Acidaminococcales</taxon>
        <taxon>Acidaminococcaceae</taxon>
        <taxon>Succiniclasticum</taxon>
    </lineage>
</organism>
<dbReference type="NCBIfam" id="TIGR02937">
    <property type="entry name" value="sigma70-ECF"/>
    <property type="match status" value="1"/>
</dbReference>
<dbReference type="InterPro" id="IPR013324">
    <property type="entry name" value="RNA_pol_sigma_r3/r4-like"/>
</dbReference>
<feature type="compositionally biased region" description="Polar residues" evidence="1">
    <location>
        <begin position="151"/>
        <end position="161"/>
    </location>
</feature>
<dbReference type="CDD" id="cd06171">
    <property type="entry name" value="Sigma70_r4"/>
    <property type="match status" value="1"/>
</dbReference>
<dbReference type="GO" id="GO:0006352">
    <property type="term" value="P:DNA-templated transcription initiation"/>
    <property type="evidence" value="ECO:0007669"/>
    <property type="project" value="InterPro"/>
</dbReference>
<proteinExistence type="predicted"/>
<sequence length="256" mass="29582">MDKTIRKNVSRFTNNSEASDQPAFVSNRWQPDWPDYTIDIAWPQTPPDLLSIPANQLKQLMLQARAYDPRAIEIFTTLAMPIAKYYSSLPNVVSVLGKDEAYSIANHTMMDFLMHERLRKEKQDIPTMLKRSIRCDLMNQIDRIKNRRYFETSSKPGNSSQSEDDDDNTDVIANLPADTRLGPEHQTLLAEQKHLVRECLQYLSPREKQVIHGIFYRQLSVAEIAGELHCSKLCVSTAKYCALKKLRRIFEEQHVV</sequence>
<dbReference type="OrthoDB" id="9799825at2"/>
<dbReference type="SUPFAM" id="SSF88659">
    <property type="entry name" value="Sigma3 and sigma4 domains of RNA polymerase sigma factors"/>
    <property type="match status" value="1"/>
</dbReference>
<name>A0A1G6HSU0_9FIRM</name>
<accession>A0A1G6HSU0</accession>
<dbReference type="Proteomes" id="UP000198943">
    <property type="component" value="Unassembled WGS sequence"/>
</dbReference>
<evidence type="ECO:0000313" key="3">
    <source>
        <dbReference type="EMBL" id="SDB97349.1"/>
    </source>
</evidence>
<dbReference type="EMBL" id="FMYW01000001">
    <property type="protein sequence ID" value="SDB97349.1"/>
    <property type="molecule type" value="Genomic_DNA"/>
</dbReference>
<dbReference type="RefSeq" id="WP_093728995.1">
    <property type="nucleotide sequence ID" value="NZ_FMYW01000001.1"/>
</dbReference>
<evidence type="ECO:0000313" key="4">
    <source>
        <dbReference type="Proteomes" id="UP000198943"/>
    </source>
</evidence>
<dbReference type="InterPro" id="IPR014284">
    <property type="entry name" value="RNA_pol_sigma-70_dom"/>
</dbReference>
<protein>
    <submittedName>
        <fullName evidence="3">RNA polymerase sigma factor, sigma-70 family</fullName>
    </submittedName>
</protein>
<dbReference type="GO" id="GO:0003700">
    <property type="term" value="F:DNA-binding transcription factor activity"/>
    <property type="evidence" value="ECO:0007669"/>
    <property type="project" value="InterPro"/>
</dbReference>
<dbReference type="InterPro" id="IPR007630">
    <property type="entry name" value="RNA_pol_sigma70_r4"/>
</dbReference>
<evidence type="ECO:0000256" key="1">
    <source>
        <dbReference type="SAM" id="MobiDB-lite"/>
    </source>
</evidence>
<dbReference type="Pfam" id="PF04545">
    <property type="entry name" value="Sigma70_r4"/>
    <property type="match status" value="1"/>
</dbReference>
<feature type="domain" description="RNA polymerase sigma-70 region 4" evidence="2">
    <location>
        <begin position="199"/>
        <end position="247"/>
    </location>
</feature>
<feature type="region of interest" description="Disordered" evidence="1">
    <location>
        <begin position="148"/>
        <end position="173"/>
    </location>
</feature>
<dbReference type="AlphaFoldDB" id="A0A1G6HSU0"/>
<evidence type="ECO:0000259" key="2">
    <source>
        <dbReference type="Pfam" id="PF04545"/>
    </source>
</evidence>
<gene>
    <name evidence="3" type="ORF">SAMN04487864_101227</name>
</gene>
<feature type="compositionally biased region" description="Polar residues" evidence="1">
    <location>
        <begin position="10"/>
        <end position="19"/>
    </location>
</feature>
<keyword evidence="4" id="KW-1185">Reference proteome</keyword>
<reference evidence="4" key="1">
    <citation type="submission" date="2016-10" db="EMBL/GenBank/DDBJ databases">
        <authorList>
            <person name="Varghese N."/>
            <person name="Submissions S."/>
        </authorList>
    </citation>
    <scope>NUCLEOTIDE SEQUENCE [LARGE SCALE GENOMIC DNA]</scope>
    <source>
        <strain evidence="4">DSM 11005</strain>
    </source>
</reference>
<feature type="region of interest" description="Disordered" evidence="1">
    <location>
        <begin position="1"/>
        <end position="20"/>
    </location>
</feature>
<dbReference type="Gene3D" id="1.20.140.160">
    <property type="match status" value="1"/>
</dbReference>